<dbReference type="InterPro" id="IPR013384">
    <property type="entry name" value="Flagell_FlgL"/>
</dbReference>
<sequence length="468" mass="53500">MRITDGMMRNNSLLNINRNKQMLSRLEQQMSTGKKIQKPSEDPIVAVKAIKLRSTVREIEQYQKNIGDALSWMSVTEEAMMNVNDVLKRVRDLSVQGSNDTLGTDERAKVVEELEQLKIQILQEGNVNYAGRFVFTGYKTNKSLIFNQDNDERYAITQELSGADIEQITYIDAGDPTADPIVAPSQQTAHRIRLAYEGLDGDELDGDILSNELDGIDDVEILDSSDENAYNPPQGTVHFLADTGELIFHEEDVNAIEDFSITYEKQGFQKHDLNPEHYFDAIHKVEDDPDTWIHYEKKDEDINYQVSYNQDIDVNIQGRDLITHDMIRDIDELVQKVRNIPSAAEIEEKVKEVPEDQQEEYREMLMLEKDLLETQLGKNFEQMLTKCDKHLNSVIGKTAELGSRMNRLELTFNRLDADGINFKDLMSENEDVDIAEVVVNMTSAELVYQASLMASARTMQSTLLDFIR</sequence>
<dbReference type="Gene3D" id="1.20.1330.10">
    <property type="entry name" value="f41 fragment of flagellin, N-terminal domain"/>
    <property type="match status" value="2"/>
</dbReference>
<dbReference type="Proteomes" id="UP000294545">
    <property type="component" value="Unassembled WGS sequence"/>
</dbReference>
<evidence type="ECO:0000313" key="7">
    <source>
        <dbReference type="Proteomes" id="UP000294545"/>
    </source>
</evidence>
<organism evidence="6 7">
    <name type="scientific">Natranaerovirga hydrolytica</name>
    <dbReference type="NCBI Taxonomy" id="680378"/>
    <lineage>
        <taxon>Bacteria</taxon>
        <taxon>Bacillati</taxon>
        <taxon>Bacillota</taxon>
        <taxon>Clostridia</taxon>
        <taxon>Lachnospirales</taxon>
        <taxon>Natranaerovirgaceae</taxon>
        <taxon>Natranaerovirga</taxon>
    </lineage>
</organism>
<comment type="similarity">
    <text evidence="2">Belongs to the bacterial flagellin family.</text>
</comment>
<name>A0A4R1MMN5_9FIRM</name>
<dbReference type="RefSeq" id="WP_132282286.1">
    <property type="nucleotide sequence ID" value="NZ_SMGQ01000012.1"/>
</dbReference>
<evidence type="ECO:0000313" key="6">
    <source>
        <dbReference type="EMBL" id="TCK93380.1"/>
    </source>
</evidence>
<dbReference type="Pfam" id="PF00669">
    <property type="entry name" value="Flagellin_N"/>
    <property type="match status" value="1"/>
</dbReference>
<comment type="caution">
    <text evidence="6">The sequence shown here is derived from an EMBL/GenBank/DDBJ whole genome shotgun (WGS) entry which is preliminary data.</text>
</comment>
<dbReference type="InterPro" id="IPR046358">
    <property type="entry name" value="Flagellin_C"/>
</dbReference>
<keyword evidence="6" id="KW-0966">Cell projection</keyword>
<evidence type="ECO:0000256" key="3">
    <source>
        <dbReference type="ARBA" id="ARBA00023143"/>
    </source>
</evidence>
<evidence type="ECO:0000256" key="1">
    <source>
        <dbReference type="ARBA" id="ARBA00004365"/>
    </source>
</evidence>
<comment type="subcellular location">
    <subcellularLocation>
        <location evidence="1">Bacterial flagellum</location>
    </subcellularLocation>
</comment>
<keyword evidence="7" id="KW-1185">Reference proteome</keyword>
<dbReference type="EMBL" id="SMGQ01000012">
    <property type="protein sequence ID" value="TCK93380.1"/>
    <property type="molecule type" value="Genomic_DNA"/>
</dbReference>
<dbReference type="PANTHER" id="PTHR42792:SF1">
    <property type="entry name" value="FLAGELLAR HOOK-ASSOCIATED PROTEIN 3"/>
    <property type="match status" value="1"/>
</dbReference>
<dbReference type="NCBIfam" id="TIGR02550">
    <property type="entry name" value="flagell_flgL"/>
    <property type="match status" value="1"/>
</dbReference>
<dbReference type="AlphaFoldDB" id="A0A4R1MMN5"/>
<dbReference type="GO" id="GO:0071973">
    <property type="term" value="P:bacterial-type flagellum-dependent cell motility"/>
    <property type="evidence" value="ECO:0007669"/>
    <property type="project" value="InterPro"/>
</dbReference>
<keyword evidence="3" id="KW-0975">Bacterial flagellum</keyword>
<feature type="domain" description="Flagellin N-terminal" evidence="4">
    <location>
        <begin position="7"/>
        <end position="140"/>
    </location>
</feature>
<proteinExistence type="inferred from homology"/>
<dbReference type="GO" id="GO:0005198">
    <property type="term" value="F:structural molecule activity"/>
    <property type="evidence" value="ECO:0007669"/>
    <property type="project" value="InterPro"/>
</dbReference>
<dbReference type="InterPro" id="IPR001492">
    <property type="entry name" value="Flagellin"/>
</dbReference>
<dbReference type="Pfam" id="PF00700">
    <property type="entry name" value="Flagellin_C"/>
    <property type="match status" value="1"/>
</dbReference>
<evidence type="ECO:0000256" key="2">
    <source>
        <dbReference type="ARBA" id="ARBA00005709"/>
    </source>
</evidence>
<dbReference type="OrthoDB" id="9758307at2"/>
<dbReference type="PANTHER" id="PTHR42792">
    <property type="entry name" value="FLAGELLIN"/>
    <property type="match status" value="1"/>
</dbReference>
<accession>A0A4R1MMN5</accession>
<dbReference type="GO" id="GO:0009424">
    <property type="term" value="C:bacterial-type flagellum hook"/>
    <property type="evidence" value="ECO:0007669"/>
    <property type="project" value="InterPro"/>
</dbReference>
<feature type="domain" description="Flagellin C-terminal" evidence="5">
    <location>
        <begin position="385"/>
        <end position="466"/>
    </location>
</feature>
<dbReference type="SUPFAM" id="SSF64518">
    <property type="entry name" value="Phase 1 flagellin"/>
    <property type="match status" value="1"/>
</dbReference>
<evidence type="ECO:0000259" key="4">
    <source>
        <dbReference type="Pfam" id="PF00669"/>
    </source>
</evidence>
<evidence type="ECO:0000259" key="5">
    <source>
        <dbReference type="Pfam" id="PF00700"/>
    </source>
</evidence>
<gene>
    <name evidence="6" type="ORF">EDC19_1573</name>
</gene>
<keyword evidence="6" id="KW-0969">Cilium</keyword>
<dbReference type="InterPro" id="IPR001029">
    <property type="entry name" value="Flagellin_N"/>
</dbReference>
<reference evidence="6 7" key="1">
    <citation type="submission" date="2019-03" db="EMBL/GenBank/DDBJ databases">
        <title>Genomic Encyclopedia of Type Strains, Phase IV (KMG-IV): sequencing the most valuable type-strain genomes for metagenomic binning, comparative biology and taxonomic classification.</title>
        <authorList>
            <person name="Goeker M."/>
        </authorList>
    </citation>
    <scope>NUCLEOTIDE SEQUENCE [LARGE SCALE GENOMIC DNA]</scope>
    <source>
        <strain evidence="6 7">DSM 24176</strain>
    </source>
</reference>
<protein>
    <submittedName>
        <fullName evidence="6">Flagellar hook-associated protein 3 FlgL</fullName>
    </submittedName>
</protein>
<keyword evidence="6" id="KW-0282">Flagellum</keyword>